<organism evidence="8 9">
    <name type="scientific">Derxia gummosa DSM 723</name>
    <dbReference type="NCBI Taxonomy" id="1121388"/>
    <lineage>
        <taxon>Bacteria</taxon>
        <taxon>Pseudomonadati</taxon>
        <taxon>Pseudomonadota</taxon>
        <taxon>Betaproteobacteria</taxon>
        <taxon>Burkholderiales</taxon>
        <taxon>Alcaligenaceae</taxon>
        <taxon>Derxia</taxon>
    </lineage>
</organism>
<keyword evidence="5" id="KW-0413">Isomerase</keyword>
<proteinExistence type="inferred from homology"/>
<dbReference type="SUPFAM" id="SSF53756">
    <property type="entry name" value="UDP-Glycosyltransferase/glycogen phosphorylase"/>
    <property type="match status" value="1"/>
</dbReference>
<dbReference type="PANTHER" id="PTHR21197">
    <property type="entry name" value="UDP-GALACTOPYRANOSE MUTASE"/>
    <property type="match status" value="1"/>
</dbReference>
<name>A0ABD8G927_9BURK</name>
<dbReference type="RefSeq" id="WP_051377763.1">
    <property type="nucleotide sequence ID" value="NZ_AXWS01000003.1"/>
</dbReference>
<dbReference type="Pfam" id="PF03275">
    <property type="entry name" value="GLF"/>
    <property type="match status" value="1"/>
</dbReference>
<dbReference type="Proteomes" id="UP000675920">
    <property type="component" value="Unplaced"/>
</dbReference>
<dbReference type="InterPro" id="IPR004379">
    <property type="entry name" value="UDP-GALP_mutase"/>
</dbReference>
<evidence type="ECO:0000256" key="5">
    <source>
        <dbReference type="ARBA" id="ARBA00023235"/>
    </source>
</evidence>
<dbReference type="AlphaFoldDB" id="A0ABD8G927"/>
<dbReference type="CDD" id="cd04950">
    <property type="entry name" value="GT4_TuaH-like"/>
    <property type="match status" value="1"/>
</dbReference>
<evidence type="ECO:0000313" key="8">
    <source>
        <dbReference type="Proteomes" id="UP000675920"/>
    </source>
</evidence>
<dbReference type="PANTHER" id="PTHR21197:SF0">
    <property type="entry name" value="UDP-GALACTOPYRANOSE MUTASE"/>
    <property type="match status" value="1"/>
</dbReference>
<dbReference type="Pfam" id="PF13692">
    <property type="entry name" value="Glyco_trans_1_4"/>
    <property type="match status" value="1"/>
</dbReference>
<reference evidence="9" key="1">
    <citation type="journal article" date="1996" name="J. Bacteriol.">
        <title>Galactofuranose biosynthesis in Escherichia coli K-12: identification and cloning of UDP-galactopyranose mutase.</title>
        <authorList>
            <person name="Nassau P.M."/>
            <person name="Martin S.L."/>
            <person name="Brown R.E."/>
            <person name="Weston A."/>
            <person name="Monsey D."/>
            <person name="McNeil M.R."/>
            <person name="Duncan K."/>
        </authorList>
    </citation>
    <scope>NUCLEOTIDE SEQUENCE</scope>
</reference>
<keyword evidence="4" id="KW-0274">FAD</keyword>
<dbReference type="Gene3D" id="3.40.50.2000">
    <property type="entry name" value="Glycogen Phosphorylase B"/>
    <property type="match status" value="1"/>
</dbReference>
<feature type="region of interest" description="Disordered" evidence="6">
    <location>
        <begin position="1"/>
        <end position="25"/>
    </location>
</feature>
<evidence type="ECO:0000256" key="2">
    <source>
        <dbReference type="ARBA" id="ARBA00009321"/>
    </source>
</evidence>
<dbReference type="SUPFAM" id="SSF54373">
    <property type="entry name" value="FAD-linked reductases, C-terminal domain"/>
    <property type="match status" value="1"/>
</dbReference>
<dbReference type="Pfam" id="PF13450">
    <property type="entry name" value="NAD_binding_8"/>
    <property type="match status" value="1"/>
</dbReference>
<evidence type="ECO:0000256" key="6">
    <source>
        <dbReference type="SAM" id="MobiDB-lite"/>
    </source>
</evidence>
<evidence type="ECO:0000259" key="7">
    <source>
        <dbReference type="Pfam" id="PF03275"/>
    </source>
</evidence>
<dbReference type="Gene3D" id="3.40.50.720">
    <property type="entry name" value="NAD(P)-binding Rossmann-like Domain"/>
    <property type="match status" value="3"/>
</dbReference>
<reference evidence="9" key="3">
    <citation type="submission" date="2025-08" db="UniProtKB">
        <authorList>
            <consortium name="RefSeq"/>
        </authorList>
    </citation>
    <scope>IDENTIFICATION</scope>
</reference>
<dbReference type="InterPro" id="IPR015899">
    <property type="entry name" value="UDP-GalPyranose_mutase_C"/>
</dbReference>
<feature type="domain" description="UDP-galactopyranose mutase C-terminal" evidence="7">
    <location>
        <begin position="583"/>
        <end position="780"/>
    </location>
</feature>
<dbReference type="GO" id="GO:0008767">
    <property type="term" value="F:UDP-galactopyranose mutase activity"/>
    <property type="evidence" value="ECO:0007669"/>
    <property type="project" value="UniProtKB-EC"/>
</dbReference>
<evidence type="ECO:0000256" key="4">
    <source>
        <dbReference type="ARBA" id="ARBA00022827"/>
    </source>
</evidence>
<accession>A0ABD8G927</accession>
<gene>
    <name evidence="9" type="primary">glf</name>
</gene>
<protein>
    <submittedName>
        <fullName evidence="9">UDP-galactopyranose mutase</fullName>
        <ecNumber evidence="9">5.4.99.9</ecNumber>
    </submittedName>
</protein>
<dbReference type="EC" id="5.4.99.9" evidence="9"/>
<comment type="similarity">
    <text evidence="2">Belongs to the UDP-galactopyranose/dTDP-fucopyranose mutase family.</text>
</comment>
<dbReference type="SUPFAM" id="SSF51971">
    <property type="entry name" value="Nucleotide-binding domain"/>
    <property type="match status" value="1"/>
</dbReference>
<dbReference type="NCBIfam" id="TIGR00031">
    <property type="entry name" value="UDP-GALP_mutase"/>
    <property type="match status" value="1"/>
</dbReference>
<evidence type="ECO:0000256" key="1">
    <source>
        <dbReference type="ARBA" id="ARBA00001974"/>
    </source>
</evidence>
<keyword evidence="3" id="KW-0285">Flavoprotein</keyword>
<sequence>MSWAGTHQSAIHALGGGTPRATDPMRRKRFDTLDAGAGASGFPASALPPLVCLSHLRWNFVWQRPQHVMGRLAKSHRVLFVEEPIACDEAEPRLDVHDVPGGVRVVVPRLPRGCSGEAADAAQRRLFGDYFAAAGVREPVLWYYTPMALGFSAHWAARLVVYDCMDELSAFRGAPAALLDRETELLARADVVFTGGHSLHEAKRERHANVHAFPSSVDVAHFAAARDDLDEPEDQADLPHPRLGFHGVIDERIDLDLLDELAFRHPDWQFVMIGPIVKIDTATLPHRDNLHWLGPRTYDELPAYLAGWDVALMPFALNEATRFISPTKTPEYLAGGRPVVSTPIRDVVRGYGDSGVVRIAATAAEFGAAIATALDELAADTGAVRARADAAIAGMSWDDTAARMLDCLREAARSRPPPGDAHRIAAVQTFARPRAPGFDYLIVGAGFAGAVLAERLAVGLGKRVLVTDRRPHIGGNAFDHHDDAGLLVHRYGPHIFHTNSDAVLAYLSRFTKWRDYEHRVLASVDGKLVPVPINLTTLNTLYDLDLTPDTAAAFLASRALPIAEPRNAEEMVLSQVGRELYEKFFKGYTTKQWGTSPARLDRSVTARVPARTGTDDRYFLDRHQCMPLHGYTRMFENLLDHPNIRLMLNTDFEDIRHELRYGHLIYTGPVDAFFGYRFGQLPYRSLRFEHETLDREWLQPVAVVNHPSPEVQYTRITEYKHLTGQQHRRTSITREYPSATGDPYYPVPRPENAALYERYRALADRRHDVTFVGRLATYRYYNMDQVVAQALATYHRIEQMETGRVLAGVAG</sequence>
<evidence type="ECO:0000313" key="9">
    <source>
        <dbReference type="RefSeq" id="WP_051377763.1"/>
    </source>
</evidence>
<comment type="cofactor">
    <cofactor evidence="1">
        <name>FAD</name>
        <dbReference type="ChEBI" id="CHEBI:57692"/>
    </cofactor>
</comment>
<reference evidence="9" key="2">
    <citation type="journal article" date="1998" name="Infect. Immun.">
        <title>Novel selection for isoniazid (INH) resistance genes supports a role for NAD+-binding proteins in mycobacterial INH resistance.</title>
        <authorList>
            <person name="Chen P."/>
            <person name="Bishai W.R."/>
        </authorList>
    </citation>
    <scope>NUCLEOTIDE SEQUENCE</scope>
</reference>
<evidence type="ECO:0000256" key="3">
    <source>
        <dbReference type="ARBA" id="ARBA00022630"/>
    </source>
</evidence>
<keyword evidence="8" id="KW-1185">Reference proteome</keyword>